<keyword evidence="2" id="KW-1185">Reference proteome</keyword>
<accession>A0A7J7MQF2</accession>
<dbReference type="EMBL" id="JACGCM010001289">
    <property type="protein sequence ID" value="KAF6156948.1"/>
    <property type="molecule type" value="Genomic_DNA"/>
</dbReference>
<name>A0A7J7MQF2_9MAGN</name>
<dbReference type="AlphaFoldDB" id="A0A7J7MQF2"/>
<sequence>MYRALVMRYYSCLDPCSPVLSPCEVNYEGMDESEASFWRKDFLFHCSFQSMVYVLGREAMIVQRAKALVKEGRIM</sequence>
<gene>
    <name evidence="1" type="ORF">GIB67_039709</name>
</gene>
<evidence type="ECO:0000313" key="1">
    <source>
        <dbReference type="EMBL" id="KAF6156948.1"/>
    </source>
</evidence>
<proteinExistence type="predicted"/>
<evidence type="ECO:0000313" key="2">
    <source>
        <dbReference type="Proteomes" id="UP000541444"/>
    </source>
</evidence>
<reference evidence="1 2" key="1">
    <citation type="journal article" date="2020" name="IScience">
        <title>Genome Sequencing of the Endangered Kingdonia uniflora (Circaeasteraceae, Ranunculales) Reveals Potential Mechanisms of Evolutionary Specialization.</title>
        <authorList>
            <person name="Sun Y."/>
            <person name="Deng T."/>
            <person name="Zhang A."/>
            <person name="Moore M.J."/>
            <person name="Landis J.B."/>
            <person name="Lin N."/>
            <person name="Zhang H."/>
            <person name="Zhang X."/>
            <person name="Huang J."/>
            <person name="Zhang X."/>
            <person name="Sun H."/>
            <person name="Wang H."/>
        </authorList>
    </citation>
    <scope>NUCLEOTIDE SEQUENCE [LARGE SCALE GENOMIC DNA]</scope>
    <source>
        <strain evidence="1">TB1705</strain>
        <tissue evidence="1">Leaf</tissue>
    </source>
</reference>
<dbReference type="Proteomes" id="UP000541444">
    <property type="component" value="Unassembled WGS sequence"/>
</dbReference>
<comment type="caution">
    <text evidence="1">The sequence shown here is derived from an EMBL/GenBank/DDBJ whole genome shotgun (WGS) entry which is preliminary data.</text>
</comment>
<protein>
    <submittedName>
        <fullName evidence="1">Uncharacterized protein</fullName>
    </submittedName>
</protein>
<organism evidence="1 2">
    <name type="scientific">Kingdonia uniflora</name>
    <dbReference type="NCBI Taxonomy" id="39325"/>
    <lineage>
        <taxon>Eukaryota</taxon>
        <taxon>Viridiplantae</taxon>
        <taxon>Streptophyta</taxon>
        <taxon>Embryophyta</taxon>
        <taxon>Tracheophyta</taxon>
        <taxon>Spermatophyta</taxon>
        <taxon>Magnoliopsida</taxon>
        <taxon>Ranunculales</taxon>
        <taxon>Circaeasteraceae</taxon>
        <taxon>Kingdonia</taxon>
    </lineage>
</organism>